<dbReference type="EMBL" id="OZ019896">
    <property type="protein sequence ID" value="CAK9222608.1"/>
    <property type="molecule type" value="Genomic_DNA"/>
</dbReference>
<evidence type="ECO:0000313" key="1">
    <source>
        <dbReference type="EMBL" id="CAK9222608.1"/>
    </source>
</evidence>
<protein>
    <submittedName>
        <fullName evidence="1">Uncharacterized protein</fullName>
    </submittedName>
</protein>
<dbReference type="Proteomes" id="UP001497512">
    <property type="component" value="Chromosome 4"/>
</dbReference>
<proteinExistence type="predicted"/>
<name>A0ABP0UK11_9BRYO</name>
<evidence type="ECO:0000313" key="2">
    <source>
        <dbReference type="Proteomes" id="UP001497512"/>
    </source>
</evidence>
<organism evidence="1 2">
    <name type="scientific">Sphagnum troendelagicum</name>
    <dbReference type="NCBI Taxonomy" id="128251"/>
    <lineage>
        <taxon>Eukaryota</taxon>
        <taxon>Viridiplantae</taxon>
        <taxon>Streptophyta</taxon>
        <taxon>Embryophyta</taxon>
        <taxon>Bryophyta</taxon>
        <taxon>Sphagnophytina</taxon>
        <taxon>Sphagnopsida</taxon>
        <taxon>Sphagnales</taxon>
        <taxon>Sphagnaceae</taxon>
        <taxon>Sphagnum</taxon>
    </lineage>
</organism>
<reference evidence="1" key="1">
    <citation type="submission" date="2024-02" db="EMBL/GenBank/DDBJ databases">
        <authorList>
            <consortium name="ELIXIR-Norway"/>
            <consortium name="Elixir Norway"/>
        </authorList>
    </citation>
    <scope>NUCLEOTIDE SEQUENCE</scope>
</reference>
<gene>
    <name evidence="1" type="ORF">CSSPTR1EN2_LOCUS16227</name>
</gene>
<keyword evidence="2" id="KW-1185">Reference proteome</keyword>
<sequence>MSDLGVRYVIEKILTRATTSVQTSLQSEVRERSYDLSKSWESRTGTLWWISRLQLESPGRKSHLDVASAERRRVYYMGDGGGIPRVWAVVSLVVRSARGLSQHQRVSRKVN</sequence>
<accession>A0ABP0UK11</accession>